<reference evidence="1" key="2">
    <citation type="journal article" date="2015" name="Fish Shellfish Immunol.">
        <title>Early steps in the European eel (Anguilla anguilla)-Vibrio vulnificus interaction in the gills: Role of the RtxA13 toxin.</title>
        <authorList>
            <person name="Callol A."/>
            <person name="Pajuelo D."/>
            <person name="Ebbesson L."/>
            <person name="Teles M."/>
            <person name="MacKenzie S."/>
            <person name="Amaro C."/>
        </authorList>
    </citation>
    <scope>NUCLEOTIDE SEQUENCE</scope>
</reference>
<protein>
    <submittedName>
        <fullName evidence="1">Uncharacterized protein</fullName>
    </submittedName>
</protein>
<sequence length="43" mass="4717">MQPAASWPDKAAQPHSQDSGLCVRVFFPTDRFGSISSKARCVH</sequence>
<proteinExistence type="predicted"/>
<organism evidence="1">
    <name type="scientific">Anguilla anguilla</name>
    <name type="common">European freshwater eel</name>
    <name type="synonym">Muraena anguilla</name>
    <dbReference type="NCBI Taxonomy" id="7936"/>
    <lineage>
        <taxon>Eukaryota</taxon>
        <taxon>Metazoa</taxon>
        <taxon>Chordata</taxon>
        <taxon>Craniata</taxon>
        <taxon>Vertebrata</taxon>
        <taxon>Euteleostomi</taxon>
        <taxon>Actinopterygii</taxon>
        <taxon>Neopterygii</taxon>
        <taxon>Teleostei</taxon>
        <taxon>Anguilliformes</taxon>
        <taxon>Anguillidae</taxon>
        <taxon>Anguilla</taxon>
    </lineage>
</organism>
<name>A0A0E9UX95_ANGAN</name>
<reference evidence="1" key="1">
    <citation type="submission" date="2014-11" db="EMBL/GenBank/DDBJ databases">
        <authorList>
            <person name="Amaro Gonzalez C."/>
        </authorList>
    </citation>
    <scope>NUCLEOTIDE SEQUENCE</scope>
</reference>
<accession>A0A0E9UX95</accession>
<evidence type="ECO:0000313" key="1">
    <source>
        <dbReference type="EMBL" id="JAH70432.1"/>
    </source>
</evidence>
<dbReference type="EMBL" id="GBXM01038145">
    <property type="protein sequence ID" value="JAH70432.1"/>
    <property type="molecule type" value="Transcribed_RNA"/>
</dbReference>
<dbReference type="AlphaFoldDB" id="A0A0E9UX95"/>